<dbReference type="Proteomes" id="UP001189429">
    <property type="component" value="Unassembled WGS sequence"/>
</dbReference>
<proteinExistence type="predicted"/>
<feature type="compositionally biased region" description="Basic residues" evidence="1">
    <location>
        <begin position="55"/>
        <end position="71"/>
    </location>
</feature>
<comment type="caution">
    <text evidence="2">The sequence shown here is derived from an EMBL/GenBank/DDBJ whole genome shotgun (WGS) entry which is preliminary data.</text>
</comment>
<keyword evidence="3" id="KW-1185">Reference proteome</keyword>
<accession>A0ABN9X3P4</accession>
<reference evidence="2" key="1">
    <citation type="submission" date="2023-10" db="EMBL/GenBank/DDBJ databases">
        <authorList>
            <person name="Chen Y."/>
            <person name="Shah S."/>
            <person name="Dougan E. K."/>
            <person name="Thang M."/>
            <person name="Chan C."/>
        </authorList>
    </citation>
    <scope>NUCLEOTIDE SEQUENCE [LARGE SCALE GENOMIC DNA]</scope>
</reference>
<gene>
    <name evidence="2" type="ORF">PCOR1329_LOCUS72144</name>
</gene>
<feature type="compositionally biased region" description="Gly residues" evidence="1">
    <location>
        <begin position="74"/>
        <end position="84"/>
    </location>
</feature>
<organism evidence="2 3">
    <name type="scientific">Prorocentrum cordatum</name>
    <dbReference type="NCBI Taxonomy" id="2364126"/>
    <lineage>
        <taxon>Eukaryota</taxon>
        <taxon>Sar</taxon>
        <taxon>Alveolata</taxon>
        <taxon>Dinophyceae</taxon>
        <taxon>Prorocentrales</taxon>
        <taxon>Prorocentraceae</taxon>
        <taxon>Prorocentrum</taxon>
    </lineage>
</organism>
<feature type="compositionally biased region" description="Basic and acidic residues" evidence="1">
    <location>
        <begin position="104"/>
        <end position="122"/>
    </location>
</feature>
<evidence type="ECO:0000256" key="1">
    <source>
        <dbReference type="SAM" id="MobiDB-lite"/>
    </source>
</evidence>
<sequence length="128" mass="13538">MSVLILKHELEAFRCGFEASKAKDPGGSHGLRLAPAAAHGRARRGLRAWPCRGPGSRRARGLARGARRALARQHGGGGGGGPPRGGRTARRWPCDAASRARGGHRAEGGGRREGGRREEGRPTGRARR</sequence>
<feature type="compositionally biased region" description="Low complexity" evidence="1">
    <location>
        <begin position="30"/>
        <end position="39"/>
    </location>
</feature>
<feature type="region of interest" description="Disordered" evidence="1">
    <location>
        <begin position="19"/>
        <end position="128"/>
    </location>
</feature>
<protein>
    <submittedName>
        <fullName evidence="2">Uncharacterized protein</fullName>
    </submittedName>
</protein>
<dbReference type="EMBL" id="CAUYUJ010019616">
    <property type="protein sequence ID" value="CAK0892504.1"/>
    <property type="molecule type" value="Genomic_DNA"/>
</dbReference>
<evidence type="ECO:0000313" key="3">
    <source>
        <dbReference type="Proteomes" id="UP001189429"/>
    </source>
</evidence>
<evidence type="ECO:0000313" key="2">
    <source>
        <dbReference type="EMBL" id="CAK0892504.1"/>
    </source>
</evidence>
<name>A0ABN9X3P4_9DINO</name>